<evidence type="ECO:0000256" key="5">
    <source>
        <dbReference type="ARBA" id="ARBA00023136"/>
    </source>
</evidence>
<dbReference type="PIRSF" id="PIRSF028513">
    <property type="entry name" value="LptC"/>
    <property type="match status" value="1"/>
</dbReference>
<dbReference type="PROSITE" id="PS51257">
    <property type="entry name" value="PROKAR_LIPOPROTEIN"/>
    <property type="match status" value="1"/>
</dbReference>
<dbReference type="Pfam" id="PF06835">
    <property type="entry name" value="LptC"/>
    <property type="match status" value="1"/>
</dbReference>
<dbReference type="AlphaFoldDB" id="A0A420E903"/>
<keyword evidence="2" id="KW-0997">Cell inner membrane</keyword>
<protein>
    <submittedName>
        <fullName evidence="6">LPS export ABC transporter periplasmic protein LptC</fullName>
    </submittedName>
</protein>
<accession>A0A420E903</accession>
<evidence type="ECO:0000256" key="4">
    <source>
        <dbReference type="ARBA" id="ARBA00022989"/>
    </source>
</evidence>
<dbReference type="Gene3D" id="2.60.450.10">
    <property type="entry name" value="Lipopolysaccharide (LPS) transport protein A like domain"/>
    <property type="match status" value="1"/>
</dbReference>
<name>A0A420E903_9ALTE</name>
<gene>
    <name evidence="6" type="primary">lptC</name>
    <name evidence="6" type="ORF">DBZ36_16245</name>
</gene>
<keyword evidence="4" id="KW-1133">Transmembrane helix</keyword>
<dbReference type="GO" id="GO:0017089">
    <property type="term" value="F:glycolipid transfer activity"/>
    <property type="evidence" value="ECO:0007669"/>
    <property type="project" value="TreeGrafter"/>
</dbReference>
<keyword evidence="3" id="KW-0812">Transmembrane</keyword>
<dbReference type="InterPro" id="IPR026265">
    <property type="entry name" value="LptC"/>
</dbReference>
<dbReference type="EMBL" id="RAQO01000008">
    <property type="protein sequence ID" value="RKF15915.1"/>
    <property type="molecule type" value="Genomic_DNA"/>
</dbReference>
<dbReference type="PANTHER" id="PTHR37481:SF1">
    <property type="entry name" value="LIPOPOLYSACCHARIDE EXPORT SYSTEM PROTEIN LPTC"/>
    <property type="match status" value="1"/>
</dbReference>
<dbReference type="OrthoDB" id="5659892at2"/>
<sequence>MKRNAFYLGLFVFALSCYQYFKAEPQQTQVAHVSGPDFTAELLQSKVFNLKGQLHYVLDSDYLERFESRNETVFTRPSILFYPEIGDPQWRIDALDGVMREDNLAIFRNQATVTNLQPNPQLERLVSKELQFELNQETVHSDYRVDLYGPTSHQRGIGMDGDLASETVSLHQAVKATYLNENK</sequence>
<reference evidence="6 7" key="1">
    <citation type="submission" date="2018-09" db="EMBL/GenBank/DDBJ databases">
        <authorList>
            <person name="Wang Z."/>
        </authorList>
    </citation>
    <scope>NUCLEOTIDE SEQUENCE [LARGE SCALE GENOMIC DNA]</scope>
    <source>
        <strain evidence="6 7">ALS 81</strain>
    </source>
</reference>
<comment type="caution">
    <text evidence="6">The sequence shown here is derived from an EMBL/GenBank/DDBJ whole genome shotgun (WGS) entry which is preliminary data.</text>
</comment>
<keyword evidence="7" id="KW-1185">Reference proteome</keyword>
<dbReference type="Proteomes" id="UP000286482">
    <property type="component" value="Unassembled WGS sequence"/>
</dbReference>
<dbReference type="GO" id="GO:0015221">
    <property type="term" value="F:lipopolysaccharide transmembrane transporter activity"/>
    <property type="evidence" value="ECO:0007669"/>
    <property type="project" value="InterPro"/>
</dbReference>
<dbReference type="GO" id="GO:0030288">
    <property type="term" value="C:outer membrane-bounded periplasmic space"/>
    <property type="evidence" value="ECO:0007669"/>
    <property type="project" value="TreeGrafter"/>
</dbReference>
<dbReference type="InterPro" id="IPR052363">
    <property type="entry name" value="LPS_export_LptC"/>
</dbReference>
<evidence type="ECO:0000256" key="2">
    <source>
        <dbReference type="ARBA" id="ARBA00022519"/>
    </source>
</evidence>
<dbReference type="InterPro" id="IPR010664">
    <property type="entry name" value="LipoPS_assembly_LptC-rel"/>
</dbReference>
<evidence type="ECO:0000256" key="3">
    <source>
        <dbReference type="ARBA" id="ARBA00022692"/>
    </source>
</evidence>
<evidence type="ECO:0000313" key="6">
    <source>
        <dbReference type="EMBL" id="RKF15915.1"/>
    </source>
</evidence>
<dbReference type="RefSeq" id="WP_120356000.1">
    <property type="nucleotide sequence ID" value="NZ_RAQO01000008.1"/>
</dbReference>
<keyword evidence="5" id="KW-0472">Membrane</keyword>
<organism evidence="6 7">
    <name type="scientific">Alginatibacterium sediminis</name>
    <dbReference type="NCBI Taxonomy" id="2164068"/>
    <lineage>
        <taxon>Bacteria</taxon>
        <taxon>Pseudomonadati</taxon>
        <taxon>Pseudomonadota</taxon>
        <taxon>Gammaproteobacteria</taxon>
        <taxon>Alteromonadales</taxon>
        <taxon>Alteromonadaceae</taxon>
        <taxon>Alginatibacterium</taxon>
    </lineage>
</organism>
<evidence type="ECO:0000256" key="1">
    <source>
        <dbReference type="ARBA" id="ARBA00022475"/>
    </source>
</evidence>
<dbReference type="NCBIfam" id="TIGR04409">
    <property type="entry name" value="LptC_YrbK"/>
    <property type="match status" value="1"/>
</dbReference>
<dbReference type="GO" id="GO:0005886">
    <property type="term" value="C:plasma membrane"/>
    <property type="evidence" value="ECO:0007669"/>
    <property type="project" value="InterPro"/>
</dbReference>
<dbReference type="PANTHER" id="PTHR37481">
    <property type="entry name" value="LIPOPOLYSACCHARIDE EXPORT SYSTEM PROTEIN LPTC"/>
    <property type="match status" value="1"/>
</dbReference>
<keyword evidence="1" id="KW-1003">Cell membrane</keyword>
<proteinExistence type="predicted"/>
<evidence type="ECO:0000313" key="7">
    <source>
        <dbReference type="Proteomes" id="UP000286482"/>
    </source>
</evidence>